<proteinExistence type="predicted"/>
<dbReference type="EMBL" id="CP054020">
    <property type="protein sequence ID" value="QKI88495.1"/>
    <property type="molecule type" value="Genomic_DNA"/>
</dbReference>
<evidence type="ECO:0000259" key="1">
    <source>
        <dbReference type="Pfam" id="PF09012"/>
    </source>
</evidence>
<keyword evidence="3" id="KW-1185">Reference proteome</keyword>
<dbReference type="KEGG" id="txa:HQN79_02355"/>
<dbReference type="InterPro" id="IPR036388">
    <property type="entry name" value="WH-like_DNA-bd_sf"/>
</dbReference>
<accession>A0A7D4P3W5</accession>
<evidence type="ECO:0000313" key="3">
    <source>
        <dbReference type="Proteomes" id="UP000504724"/>
    </source>
</evidence>
<dbReference type="InterPro" id="IPR015102">
    <property type="entry name" value="Tscrpt_reg_HTH_FeoC"/>
</dbReference>
<evidence type="ECO:0000313" key="2">
    <source>
        <dbReference type="EMBL" id="QKI88495.1"/>
    </source>
</evidence>
<dbReference type="Gene3D" id="1.10.10.10">
    <property type="entry name" value="Winged helix-like DNA-binding domain superfamily/Winged helix DNA-binding domain"/>
    <property type="match status" value="1"/>
</dbReference>
<dbReference type="AlphaFoldDB" id="A0A7D4P3W5"/>
<dbReference type="Pfam" id="PF09012">
    <property type="entry name" value="FeoC"/>
    <property type="match status" value="1"/>
</dbReference>
<gene>
    <name evidence="2" type="ORF">HQN79_02355</name>
</gene>
<feature type="domain" description="Transcriptional regulator HTH-type FeoC" evidence="1">
    <location>
        <begin position="2"/>
        <end position="66"/>
    </location>
</feature>
<sequence>MILLDIKRYIRQRERVSLDDIINRFDLSRDAAEGLLQPLISQGHIQSLSASCSTGRCSSACQSNQTYYQWLDNKLRQLNFPVQLHANNV</sequence>
<reference evidence="2 3" key="1">
    <citation type="submission" date="2020-05" db="EMBL/GenBank/DDBJ databases">
        <title>Thiomicrorhabdus sediminis sp.nov. and Thiomicrorhabdus xiamenensis sp.nov., novel sulfur-oxidizing bacteria isolated from coastal sediment.</title>
        <authorList>
            <person name="Liu X."/>
        </authorList>
    </citation>
    <scope>NUCLEOTIDE SEQUENCE [LARGE SCALE GENOMIC DNA]</scope>
    <source>
        <strain evidence="2 3">G2</strain>
    </source>
</reference>
<protein>
    <submittedName>
        <fullName evidence="2">Transcriptional regulator</fullName>
    </submittedName>
</protein>
<name>A0A7D4P3W5_9GAMM</name>
<dbReference type="SUPFAM" id="SSF46785">
    <property type="entry name" value="Winged helix' DNA-binding domain"/>
    <property type="match status" value="1"/>
</dbReference>
<dbReference type="Proteomes" id="UP000504724">
    <property type="component" value="Chromosome"/>
</dbReference>
<organism evidence="2 3">
    <name type="scientific">Thiomicrorhabdus xiamenensis</name>
    <dbReference type="NCBI Taxonomy" id="2739063"/>
    <lineage>
        <taxon>Bacteria</taxon>
        <taxon>Pseudomonadati</taxon>
        <taxon>Pseudomonadota</taxon>
        <taxon>Gammaproteobacteria</taxon>
        <taxon>Thiotrichales</taxon>
        <taxon>Piscirickettsiaceae</taxon>
        <taxon>Thiomicrorhabdus</taxon>
    </lineage>
</organism>
<dbReference type="InterPro" id="IPR036390">
    <property type="entry name" value="WH_DNA-bd_sf"/>
</dbReference>
<dbReference type="RefSeq" id="WP_173284093.1">
    <property type="nucleotide sequence ID" value="NZ_CP054020.1"/>
</dbReference>